<gene>
    <name evidence="6" type="ORF">GJU41_23290</name>
</gene>
<comment type="similarity">
    <text evidence="4">Belongs to the zinc-containing alcohol dehydrogenase family.</text>
</comment>
<evidence type="ECO:0000256" key="4">
    <source>
        <dbReference type="RuleBase" id="RU361277"/>
    </source>
</evidence>
<keyword evidence="7" id="KW-1185">Reference proteome</keyword>
<dbReference type="InterPro" id="IPR011032">
    <property type="entry name" value="GroES-like_sf"/>
</dbReference>
<evidence type="ECO:0000256" key="1">
    <source>
        <dbReference type="ARBA" id="ARBA00022723"/>
    </source>
</evidence>
<feature type="domain" description="Enoyl reductase (ER)" evidence="5">
    <location>
        <begin position="8"/>
        <end position="346"/>
    </location>
</feature>
<dbReference type="PROSITE" id="PS00059">
    <property type="entry name" value="ADH_ZINC"/>
    <property type="match status" value="1"/>
</dbReference>
<dbReference type="PANTHER" id="PTHR43401">
    <property type="entry name" value="L-THREONINE 3-DEHYDROGENASE"/>
    <property type="match status" value="1"/>
</dbReference>
<organism evidence="6 7">
    <name type="scientific">Metabacillus idriensis</name>
    <dbReference type="NCBI Taxonomy" id="324768"/>
    <lineage>
        <taxon>Bacteria</taxon>
        <taxon>Bacillati</taxon>
        <taxon>Bacillota</taxon>
        <taxon>Bacilli</taxon>
        <taxon>Bacillales</taxon>
        <taxon>Bacillaceae</taxon>
        <taxon>Metabacillus</taxon>
    </lineage>
</organism>
<name>A0A6I2MJW4_9BACI</name>
<dbReference type="InterPro" id="IPR020843">
    <property type="entry name" value="ER"/>
</dbReference>
<dbReference type="Pfam" id="PF08240">
    <property type="entry name" value="ADH_N"/>
    <property type="match status" value="1"/>
</dbReference>
<dbReference type="RefSeq" id="WP_154319729.1">
    <property type="nucleotide sequence ID" value="NZ_CAJGAA010000007.1"/>
</dbReference>
<keyword evidence="1 4" id="KW-0479">Metal-binding</keyword>
<evidence type="ECO:0000259" key="5">
    <source>
        <dbReference type="SMART" id="SM00829"/>
    </source>
</evidence>
<dbReference type="GO" id="GO:0016491">
    <property type="term" value="F:oxidoreductase activity"/>
    <property type="evidence" value="ECO:0007669"/>
    <property type="project" value="UniProtKB-KW"/>
</dbReference>
<evidence type="ECO:0000256" key="3">
    <source>
        <dbReference type="ARBA" id="ARBA00023002"/>
    </source>
</evidence>
<dbReference type="InterPro" id="IPR036291">
    <property type="entry name" value="NAD(P)-bd_dom_sf"/>
</dbReference>
<reference evidence="6 7" key="1">
    <citation type="submission" date="2019-11" db="EMBL/GenBank/DDBJ databases">
        <title>Bacillus idriensis genome.</title>
        <authorList>
            <person name="Konopka E.N."/>
            <person name="Newman J.D."/>
        </authorList>
    </citation>
    <scope>NUCLEOTIDE SEQUENCE [LARGE SCALE GENOMIC DNA]</scope>
    <source>
        <strain evidence="6 7">DSM 19097</strain>
    </source>
</reference>
<dbReference type="EMBL" id="WKKF01000018">
    <property type="protein sequence ID" value="MRX56871.1"/>
    <property type="molecule type" value="Genomic_DNA"/>
</dbReference>
<dbReference type="Gene3D" id="3.90.180.10">
    <property type="entry name" value="Medium-chain alcohol dehydrogenases, catalytic domain"/>
    <property type="match status" value="1"/>
</dbReference>
<keyword evidence="2 4" id="KW-0862">Zinc</keyword>
<sequence length="368" mass="40460">MRALKLYGKQDLRFEENAPMPVIENEDDVIIKVKSAGICGSDTSRYNKLGPYVPGMTFGHEFAGEVIKTGPAVTGVKQGDRVAGCPAFVCGKCESCRRGEPAQCEKLQVIGAYRPGAFAEYTTLPESHVILLPDNVDYDSAALIEPSAVVARGFYHTNIRPGAEVAIMGVGSIGLLAVQWAKIFGAKKVYAIDIDERKLQIAKELGADVTINSLNAPPYEMVMKYTKDRGVDLAIESAGSPVTSEQVFALPRKGGEVVFMGIPYAGIHIERFFFEKIVRNELKVYGSWNAISNPFPGKEWTSTIHYLSTGQIQSGPMISHRLSLQDGPEAFRKITNRELHSVKVIFHPEEMRSKLKNHESEGQVGIRN</sequence>
<comment type="caution">
    <text evidence="6">The sequence shown here is derived from an EMBL/GenBank/DDBJ whole genome shotgun (WGS) entry which is preliminary data.</text>
</comment>
<dbReference type="PANTHER" id="PTHR43401:SF2">
    <property type="entry name" value="L-THREONINE 3-DEHYDROGENASE"/>
    <property type="match status" value="1"/>
</dbReference>
<keyword evidence="3" id="KW-0560">Oxidoreductase</keyword>
<dbReference type="InterPro" id="IPR013149">
    <property type="entry name" value="ADH-like_C"/>
</dbReference>
<dbReference type="Proteomes" id="UP000441585">
    <property type="component" value="Unassembled WGS sequence"/>
</dbReference>
<dbReference type="GO" id="GO:0008270">
    <property type="term" value="F:zinc ion binding"/>
    <property type="evidence" value="ECO:0007669"/>
    <property type="project" value="InterPro"/>
</dbReference>
<dbReference type="SMART" id="SM00829">
    <property type="entry name" value="PKS_ER"/>
    <property type="match status" value="1"/>
</dbReference>
<protein>
    <submittedName>
        <fullName evidence="6">Alcohol dehydrogenase catalytic domain-containing protein</fullName>
    </submittedName>
</protein>
<dbReference type="Gene3D" id="3.40.50.720">
    <property type="entry name" value="NAD(P)-binding Rossmann-like Domain"/>
    <property type="match status" value="1"/>
</dbReference>
<evidence type="ECO:0000313" key="6">
    <source>
        <dbReference type="EMBL" id="MRX56871.1"/>
    </source>
</evidence>
<evidence type="ECO:0000313" key="7">
    <source>
        <dbReference type="Proteomes" id="UP000441585"/>
    </source>
</evidence>
<dbReference type="SUPFAM" id="SSF50129">
    <property type="entry name" value="GroES-like"/>
    <property type="match status" value="1"/>
</dbReference>
<dbReference type="Pfam" id="PF00107">
    <property type="entry name" value="ADH_zinc_N"/>
    <property type="match status" value="1"/>
</dbReference>
<dbReference type="InterPro" id="IPR013154">
    <property type="entry name" value="ADH-like_N"/>
</dbReference>
<dbReference type="AlphaFoldDB" id="A0A6I2MJW4"/>
<dbReference type="InterPro" id="IPR050129">
    <property type="entry name" value="Zn_alcohol_dh"/>
</dbReference>
<proteinExistence type="inferred from homology"/>
<dbReference type="CDD" id="cd08236">
    <property type="entry name" value="sugar_DH"/>
    <property type="match status" value="1"/>
</dbReference>
<dbReference type="SUPFAM" id="SSF51735">
    <property type="entry name" value="NAD(P)-binding Rossmann-fold domains"/>
    <property type="match status" value="1"/>
</dbReference>
<dbReference type="InterPro" id="IPR002328">
    <property type="entry name" value="ADH_Zn_CS"/>
</dbReference>
<accession>A0A6I2MJW4</accession>
<evidence type="ECO:0000256" key="2">
    <source>
        <dbReference type="ARBA" id="ARBA00022833"/>
    </source>
</evidence>
<comment type="cofactor">
    <cofactor evidence="4">
        <name>Zn(2+)</name>
        <dbReference type="ChEBI" id="CHEBI:29105"/>
    </cofactor>
</comment>